<dbReference type="NCBIfam" id="TIGR02141">
    <property type="entry name" value="modB_ABC"/>
    <property type="match status" value="1"/>
</dbReference>
<keyword evidence="8 9" id="KW-0472">Membrane</keyword>
<protein>
    <recommendedName>
        <fullName evidence="10">Molybdenum transport system permease</fullName>
    </recommendedName>
</protein>
<dbReference type="AlphaFoldDB" id="A0AAU7E099"/>
<evidence type="ECO:0000256" key="6">
    <source>
        <dbReference type="ARBA" id="ARBA00022692"/>
    </source>
</evidence>
<feature type="transmembrane region" description="Helical" evidence="9">
    <location>
        <begin position="203"/>
        <end position="230"/>
    </location>
</feature>
<feature type="transmembrane region" description="Helical" evidence="9">
    <location>
        <begin position="24"/>
        <end position="48"/>
    </location>
</feature>
<dbReference type="SUPFAM" id="SSF161098">
    <property type="entry name" value="MetI-like"/>
    <property type="match status" value="1"/>
</dbReference>
<keyword evidence="3 9" id="KW-0813">Transport</keyword>
<dbReference type="PROSITE" id="PS50928">
    <property type="entry name" value="ABC_TM1"/>
    <property type="match status" value="1"/>
</dbReference>
<dbReference type="PANTHER" id="PTHR30183:SF3">
    <property type="entry name" value="MOLYBDENUM TRANSPORT SYSTEM PERMEASE PROTEIN MODB"/>
    <property type="match status" value="1"/>
</dbReference>
<dbReference type="CDD" id="cd06261">
    <property type="entry name" value="TM_PBP2"/>
    <property type="match status" value="1"/>
</dbReference>
<dbReference type="PANTHER" id="PTHR30183">
    <property type="entry name" value="MOLYBDENUM TRANSPORT SYSTEM PERMEASE PROTEIN MODB"/>
    <property type="match status" value="1"/>
</dbReference>
<feature type="transmembrane region" description="Helical" evidence="9">
    <location>
        <begin position="250"/>
        <end position="269"/>
    </location>
</feature>
<dbReference type="GO" id="GO:0005886">
    <property type="term" value="C:plasma membrane"/>
    <property type="evidence" value="ECO:0007669"/>
    <property type="project" value="UniProtKB-SubCell"/>
</dbReference>
<dbReference type="InterPro" id="IPR000515">
    <property type="entry name" value="MetI-like"/>
</dbReference>
<keyword evidence="7 9" id="KW-1133">Transmembrane helix</keyword>
<dbReference type="InterPro" id="IPR006469">
    <property type="entry name" value="NifC_ABC_porter"/>
</dbReference>
<evidence type="ECO:0000256" key="2">
    <source>
        <dbReference type="ARBA" id="ARBA00007069"/>
    </source>
</evidence>
<dbReference type="EMBL" id="CP146203">
    <property type="protein sequence ID" value="XBH22760.1"/>
    <property type="molecule type" value="Genomic_DNA"/>
</dbReference>
<dbReference type="InterPro" id="IPR011867">
    <property type="entry name" value="ModB_ABC"/>
</dbReference>
<dbReference type="GO" id="GO:0015098">
    <property type="term" value="F:molybdate ion transmembrane transporter activity"/>
    <property type="evidence" value="ECO:0007669"/>
    <property type="project" value="UniProtKB-UniRule"/>
</dbReference>
<feature type="transmembrane region" description="Helical" evidence="9">
    <location>
        <begin position="104"/>
        <end position="125"/>
    </location>
</feature>
<dbReference type="Pfam" id="PF00528">
    <property type="entry name" value="BPD_transp_1"/>
    <property type="match status" value="1"/>
</dbReference>
<feature type="domain" description="ABC transmembrane type-1" evidence="11">
    <location>
        <begin position="66"/>
        <end position="269"/>
    </location>
</feature>
<gene>
    <name evidence="12" type="ORF">V5R04_05960</name>
</gene>
<evidence type="ECO:0000256" key="7">
    <source>
        <dbReference type="ARBA" id="ARBA00022989"/>
    </source>
</evidence>
<comment type="function">
    <text evidence="10">Part of the binding-protein-dependent transport system for molybdenum; probably responsible for the translocation of the substrate across the membrane.</text>
</comment>
<dbReference type="InterPro" id="IPR035906">
    <property type="entry name" value="MetI-like_sf"/>
</dbReference>
<evidence type="ECO:0000256" key="1">
    <source>
        <dbReference type="ARBA" id="ARBA00004651"/>
    </source>
</evidence>
<comment type="similarity">
    <text evidence="2 10">Belongs to the binding-protein-dependent transport system permease family. CysTW subfamily.</text>
</comment>
<evidence type="ECO:0000256" key="4">
    <source>
        <dbReference type="ARBA" id="ARBA00022475"/>
    </source>
</evidence>
<evidence type="ECO:0000256" key="9">
    <source>
        <dbReference type="RuleBase" id="RU363032"/>
    </source>
</evidence>
<feature type="transmembrane region" description="Helical" evidence="9">
    <location>
        <begin position="68"/>
        <end position="92"/>
    </location>
</feature>
<reference evidence="12" key="1">
    <citation type="submission" date="2024-02" db="EMBL/GenBank/DDBJ databases">
        <title>Tomenella chthoni gen. nov. sp. nov., a member of the family Jonesiaceae isolated from bat guano.</title>
        <authorList>
            <person name="Miller S.L."/>
            <person name="King J."/>
            <person name="Sankaranarayanan K."/>
            <person name="Lawson P.A."/>
        </authorList>
    </citation>
    <scope>NUCLEOTIDE SEQUENCE</scope>
    <source>
        <strain evidence="12">BS-20</strain>
    </source>
</reference>
<evidence type="ECO:0000256" key="5">
    <source>
        <dbReference type="ARBA" id="ARBA00022505"/>
    </source>
</evidence>
<organism evidence="12">
    <name type="scientific">Jonesiaceae bacterium BS-20</name>
    <dbReference type="NCBI Taxonomy" id="3120821"/>
    <lineage>
        <taxon>Bacteria</taxon>
        <taxon>Bacillati</taxon>
        <taxon>Actinomycetota</taxon>
        <taxon>Actinomycetes</taxon>
        <taxon>Micrococcales</taxon>
        <taxon>Jonesiaceae</taxon>
    </lineage>
</organism>
<keyword evidence="6 9" id="KW-0812">Transmembrane</keyword>
<dbReference type="NCBIfam" id="TIGR01581">
    <property type="entry name" value="Mo_ABC_porter"/>
    <property type="match status" value="1"/>
</dbReference>
<keyword evidence="5 10" id="KW-0500">Molybdenum</keyword>
<keyword evidence="4 10" id="KW-1003">Cell membrane</keyword>
<evidence type="ECO:0000256" key="10">
    <source>
        <dbReference type="RuleBase" id="RU365097"/>
    </source>
</evidence>
<feature type="transmembrane region" description="Helical" evidence="9">
    <location>
        <begin position="145"/>
        <end position="166"/>
    </location>
</feature>
<name>A0AAU7E099_9MICO</name>
<dbReference type="Gene3D" id="1.10.3720.10">
    <property type="entry name" value="MetI-like"/>
    <property type="match status" value="1"/>
</dbReference>
<comment type="subcellular location">
    <subcellularLocation>
        <location evidence="1 9">Cell membrane</location>
        <topology evidence="1 9">Multi-pass membrane protein</topology>
    </subcellularLocation>
</comment>
<sequence>MTNPILEITGPSQRGRDGFRPLPIWLAIPSLVAVVFLVLPIATLVLRTPWPKFLQILTSPAVYEALKLSLWTATLTTLIAIALGVPLAWWLGGADSRWHSPVRLLVTVPLVLPPVVGGAALLFTLGRNAPLGQFLFDTFGVSLPFSTTAVVLSQLFVGLPFLVISLEGAFRTSTGQLEEAAYTLGASPWTVFSRVTIPVIRPALLGGIALCWARAIGEFGATMTFAGSIRGSTQTLPVAINELMGFDLEAAMTASTIMILLALGVLFLLRGRWLSGR</sequence>
<evidence type="ECO:0000256" key="3">
    <source>
        <dbReference type="ARBA" id="ARBA00022448"/>
    </source>
</evidence>
<evidence type="ECO:0000313" key="12">
    <source>
        <dbReference type="EMBL" id="XBH22760.1"/>
    </source>
</evidence>
<accession>A0AAU7E099</accession>
<evidence type="ECO:0000256" key="8">
    <source>
        <dbReference type="ARBA" id="ARBA00023136"/>
    </source>
</evidence>
<proteinExistence type="inferred from homology"/>
<evidence type="ECO:0000259" key="11">
    <source>
        <dbReference type="PROSITE" id="PS50928"/>
    </source>
</evidence>